<evidence type="ECO:0000259" key="3">
    <source>
        <dbReference type="PROSITE" id="PS50105"/>
    </source>
</evidence>
<dbReference type="InterPro" id="IPR013761">
    <property type="entry name" value="SAM/pointed_sf"/>
</dbReference>
<comment type="caution">
    <text evidence="4">The sequence shown here is derived from an EMBL/GenBank/DDBJ whole genome shotgun (WGS) entry which is preliminary data.</text>
</comment>
<dbReference type="InterPro" id="IPR051725">
    <property type="entry name" value="SAM-SH3_domain_protein"/>
</dbReference>
<evidence type="ECO:0000256" key="1">
    <source>
        <dbReference type="SAM" id="Coils"/>
    </source>
</evidence>
<feature type="domain" description="SAM" evidence="3">
    <location>
        <begin position="5"/>
        <end position="69"/>
    </location>
</feature>
<dbReference type="SUPFAM" id="SSF47769">
    <property type="entry name" value="SAM/Pointed domain"/>
    <property type="match status" value="2"/>
</dbReference>
<organism evidence="4 5">
    <name type="scientific">Tegillarca granosa</name>
    <name type="common">Malaysian cockle</name>
    <name type="synonym">Anadara granosa</name>
    <dbReference type="NCBI Taxonomy" id="220873"/>
    <lineage>
        <taxon>Eukaryota</taxon>
        <taxon>Metazoa</taxon>
        <taxon>Spiralia</taxon>
        <taxon>Lophotrochozoa</taxon>
        <taxon>Mollusca</taxon>
        <taxon>Bivalvia</taxon>
        <taxon>Autobranchia</taxon>
        <taxon>Pteriomorphia</taxon>
        <taxon>Arcoida</taxon>
        <taxon>Arcoidea</taxon>
        <taxon>Arcidae</taxon>
        <taxon>Tegillarca</taxon>
    </lineage>
</organism>
<feature type="compositionally biased region" description="Basic and acidic residues" evidence="2">
    <location>
        <begin position="110"/>
        <end position="120"/>
    </location>
</feature>
<feature type="compositionally biased region" description="Low complexity" evidence="2">
    <location>
        <begin position="572"/>
        <end position="591"/>
    </location>
</feature>
<keyword evidence="1" id="KW-0175">Coiled coil</keyword>
<dbReference type="InterPro" id="IPR001660">
    <property type="entry name" value="SAM"/>
</dbReference>
<dbReference type="SMART" id="SM00454">
    <property type="entry name" value="SAM"/>
    <property type="match status" value="2"/>
</dbReference>
<accession>A0ABQ9FG99</accession>
<sequence>MSEIMTDNIVSDWLKSLNLDCYAQDFFDNGYDELEVCKQIGDPDLDAIGVTKGTHRKKLLQAVTRLREEGGTSVYFTLEDTESVRVEEPGAYCSDSGDYRLSYTSSNDGQKNKVRSDRNYSKKKQAPVSYPPLQLKIITRDKLFEDGINLSSPPYTNQDNTACKSSLTALAVKYASELNTYVEETAPVAAAVEDGSGQILPVRSTPPPIPVCPPPQVSHMDKNMDLRSVYSRSDSSNYQATYIPLDSDYEEIEKKKTSTLGRFFRNIGFRRSGKKHNYKLHNGDLNAYEITMNDDDRMALMLMVKEGKITIEHALEVVKRFEDERKKELQQLKSYYNKKKKQKDNKPVKSPSAIYTDSARRCDVCQRIVSNDPHLPMMSVCGDPSHRNECFQHRRVHSVSHIDYSPSHASPQIARAMSCSPTRVQLPHSSSVVNSPVNLYSPSHHPKIYAPVLMQEVKAYKGMYGGYYHHGDSVYHDRSSALRTSACVHDSPSRTSLVSTGSEHSECQAHSLMHADVAAMRNDDLNYCSNSSAMSVSSSASPAIGVHHGVCKHAEEERSRSAKARYPTGTTKSASSVESSFQSPSPGSGKSNYSMDDGSNVVSDYCHNMVIVHTNYEPAKIETDMLSLKFSYVEPLKHVPETSGGQRKDFPPQWQKRSKPTTVKEFLQQHLEKTFIDNGFDHLECFLDLCQNDLNALNILNPQHQARLLSASKVLIDSEEVSDHIVRQNTPCYNQTPVCLSPVVKNVECHHTRPCPASRDSGCYASSEHIYPREGFHKLLLNTQPVPQAFVERHYSPMHSNKENLKPSNMYRI</sequence>
<dbReference type="Gene3D" id="1.10.150.50">
    <property type="entry name" value="Transcription Factor, Ets-1"/>
    <property type="match status" value="2"/>
</dbReference>
<keyword evidence="5" id="KW-1185">Reference proteome</keyword>
<dbReference type="PANTHER" id="PTHR12301:SF8">
    <property type="entry name" value="STERILE ALPHA MOTIF DOMAIN-CONTAINING PROTEIN 5"/>
    <property type="match status" value="1"/>
</dbReference>
<gene>
    <name evidence="4" type="ORF">KUTeg_007341</name>
</gene>
<evidence type="ECO:0000313" key="5">
    <source>
        <dbReference type="Proteomes" id="UP001217089"/>
    </source>
</evidence>
<name>A0ABQ9FG99_TEGGR</name>
<dbReference type="Pfam" id="PF00536">
    <property type="entry name" value="SAM_1"/>
    <property type="match status" value="2"/>
</dbReference>
<proteinExistence type="predicted"/>
<evidence type="ECO:0000313" key="4">
    <source>
        <dbReference type="EMBL" id="KAJ8315191.1"/>
    </source>
</evidence>
<dbReference type="EMBL" id="JARBDR010000337">
    <property type="protein sequence ID" value="KAJ8315191.1"/>
    <property type="molecule type" value="Genomic_DNA"/>
</dbReference>
<dbReference type="PROSITE" id="PS50105">
    <property type="entry name" value="SAM_DOMAIN"/>
    <property type="match status" value="1"/>
</dbReference>
<feature type="coiled-coil region" evidence="1">
    <location>
        <begin position="311"/>
        <end position="338"/>
    </location>
</feature>
<evidence type="ECO:0000256" key="2">
    <source>
        <dbReference type="SAM" id="MobiDB-lite"/>
    </source>
</evidence>
<dbReference type="PANTHER" id="PTHR12301">
    <property type="entry name" value="SAM-DOMAIN, SH3 AND NUCLEAR LOCALIZATION SIGNALS PROTEIN RELATED"/>
    <property type="match status" value="1"/>
</dbReference>
<feature type="region of interest" description="Disordered" evidence="2">
    <location>
        <begin position="102"/>
        <end position="127"/>
    </location>
</feature>
<protein>
    <recommendedName>
        <fullName evidence="3">SAM domain-containing protein</fullName>
    </recommendedName>
</protein>
<feature type="region of interest" description="Disordered" evidence="2">
    <location>
        <begin position="552"/>
        <end position="594"/>
    </location>
</feature>
<dbReference type="Proteomes" id="UP001217089">
    <property type="component" value="Unassembled WGS sequence"/>
</dbReference>
<reference evidence="4 5" key="1">
    <citation type="submission" date="2022-12" db="EMBL/GenBank/DDBJ databases">
        <title>Chromosome-level genome of Tegillarca granosa.</title>
        <authorList>
            <person name="Kim J."/>
        </authorList>
    </citation>
    <scope>NUCLEOTIDE SEQUENCE [LARGE SCALE GENOMIC DNA]</scope>
    <source>
        <strain evidence="4">Teg-2019</strain>
        <tissue evidence="4">Adductor muscle</tissue>
    </source>
</reference>